<feature type="repeat" description="WD" evidence="1">
    <location>
        <begin position="670"/>
        <end position="711"/>
    </location>
</feature>
<dbReference type="SUPFAM" id="SSF50998">
    <property type="entry name" value="Quinoprotein alcohol dehydrogenase-like"/>
    <property type="match status" value="1"/>
</dbReference>
<dbReference type="InterPro" id="IPR011047">
    <property type="entry name" value="Quinoprotein_ADH-like_sf"/>
</dbReference>
<dbReference type="InterPro" id="IPR015943">
    <property type="entry name" value="WD40/YVTN_repeat-like_dom_sf"/>
</dbReference>
<feature type="region of interest" description="Disordered" evidence="2">
    <location>
        <begin position="81"/>
        <end position="101"/>
    </location>
</feature>
<gene>
    <name evidence="3" type="ORF">QN277_015234</name>
</gene>
<evidence type="ECO:0000313" key="3">
    <source>
        <dbReference type="EMBL" id="KAK4277208.1"/>
    </source>
</evidence>
<evidence type="ECO:0000256" key="2">
    <source>
        <dbReference type="SAM" id="MobiDB-lite"/>
    </source>
</evidence>
<dbReference type="SUPFAM" id="SSF50969">
    <property type="entry name" value="YVTN repeat-like/Quinoprotein amine dehydrogenase"/>
    <property type="match status" value="1"/>
</dbReference>
<dbReference type="PANTHER" id="PTHR44083:SF30">
    <property type="entry name" value="TOPLESS-LIKE PROTEIN"/>
    <property type="match status" value="1"/>
</dbReference>
<dbReference type="SMART" id="SM00320">
    <property type="entry name" value="WD40"/>
    <property type="match status" value="8"/>
</dbReference>
<evidence type="ECO:0000313" key="4">
    <source>
        <dbReference type="Proteomes" id="UP001293593"/>
    </source>
</evidence>
<organism evidence="3 4">
    <name type="scientific">Acacia crassicarpa</name>
    <name type="common">northern wattle</name>
    <dbReference type="NCBI Taxonomy" id="499986"/>
    <lineage>
        <taxon>Eukaryota</taxon>
        <taxon>Viridiplantae</taxon>
        <taxon>Streptophyta</taxon>
        <taxon>Embryophyta</taxon>
        <taxon>Tracheophyta</taxon>
        <taxon>Spermatophyta</taxon>
        <taxon>Magnoliopsida</taxon>
        <taxon>eudicotyledons</taxon>
        <taxon>Gunneridae</taxon>
        <taxon>Pentapetalae</taxon>
        <taxon>rosids</taxon>
        <taxon>fabids</taxon>
        <taxon>Fabales</taxon>
        <taxon>Fabaceae</taxon>
        <taxon>Caesalpinioideae</taxon>
        <taxon>mimosoid clade</taxon>
        <taxon>Acacieae</taxon>
        <taxon>Acacia</taxon>
    </lineage>
</organism>
<dbReference type="GO" id="GO:0006355">
    <property type="term" value="P:regulation of DNA-templated transcription"/>
    <property type="evidence" value="ECO:0007669"/>
    <property type="project" value="InterPro"/>
</dbReference>
<dbReference type="PROSITE" id="PS50082">
    <property type="entry name" value="WD_REPEATS_2"/>
    <property type="match status" value="2"/>
</dbReference>
<feature type="compositionally biased region" description="Polar residues" evidence="2">
    <location>
        <begin position="29"/>
        <end position="38"/>
    </location>
</feature>
<dbReference type="Gene3D" id="2.130.10.10">
    <property type="entry name" value="YVTN repeat-like/Quinoprotein amine dehydrogenase"/>
    <property type="match status" value="3"/>
</dbReference>
<protein>
    <submittedName>
        <fullName evidence="3">Uncharacterized protein</fullName>
    </submittedName>
</protein>
<sequence>MKLPGKSEDDETNQSCSTNVDNNREHESLSNCQDTNSVREIVTEDPKTAVEENPPPNKRLKFPATESHLNWQNIPEPVDRVCEQRSNPSNPVKSDDRSPSSVIGSSIFPLVDAISGMPVKVFEDPNQLDEVPLPASESCLPKAESCLPKEVVLTMNIDSAPTSMDFHPYWRLILLVGTANGTIKIYLVAAASYEEFCSAPYKELFSKNFRVRRVHSTKFMKAIENDMRISVNKVIWNSEGEGLMFGVAFSKNIVQLYIIHRSSSRNGERALGIYQHLEIEAHDGGVNDMAFYLDGRQQLFITCGDDTAVKVWDARTGEKLNTLRAHSAPICSICTNQGKVPVGNVEIYVPVIISNSIDGEIKEQLYHHMAEVVDYDTIGYGYTKFAYSTDNKRLFSCGVINEGEPFLTEWDDSIGNIIRAYRGLKAPSSSKIQFDTTLNRYLAAGDEHMIKYWDMDNVQLLGSTKADGELLASPCLCFNRDGILLAVAARENKIKILATDYDDFWNIVKISEPSQCQFLQLPVHQGVNKIVRLIYTNAGKGILALTPDGKNIVWKWPGNEQATSDDCPCLWKPQGGLQFMTNDLKNVRPEESIGCFAISKNGFNLISTSGGSISLFNMETFKTINTFLSPPPKATCISFYPRDDDVVAVGFDDSSILIYNIHIDKVVEKLRGRSTIVTSLAFSDTLHVLVHAECDHTIYSWDVEEWKQMKGATVKMTVETKPESLFSTLIQFHPDQINFLVVQISDLAIYEAKDLTLVEEWASLPALPISQADFSSDGTEIYAGFLDGTIKIFDGLNLKPFCRVDPTAYIPLPPTLSNREYLVALAANPVKAGQFAVGLSDGKVYVMEPPNAGLKWSTLVRDDNNEAAGTSGVGDAN</sequence>
<feature type="compositionally biased region" description="Basic and acidic residues" evidence="2">
    <location>
        <begin position="41"/>
        <end position="50"/>
    </location>
</feature>
<keyword evidence="1" id="KW-0853">WD repeat</keyword>
<feature type="region of interest" description="Disordered" evidence="2">
    <location>
        <begin position="1"/>
        <end position="62"/>
    </location>
</feature>
<feature type="repeat" description="WD" evidence="1">
    <location>
        <begin position="279"/>
        <end position="322"/>
    </location>
</feature>
<dbReference type="Proteomes" id="UP001293593">
    <property type="component" value="Unassembled WGS sequence"/>
</dbReference>
<name>A0AAE1MVD2_9FABA</name>
<reference evidence="3" key="1">
    <citation type="submission" date="2023-10" db="EMBL/GenBank/DDBJ databases">
        <title>Chromosome-level genome of the transformable northern wattle, Acacia crassicarpa.</title>
        <authorList>
            <person name="Massaro I."/>
            <person name="Sinha N.R."/>
            <person name="Poethig S."/>
            <person name="Leichty A.R."/>
        </authorList>
    </citation>
    <scope>NUCLEOTIDE SEQUENCE</scope>
    <source>
        <strain evidence="3">Acra3RX</strain>
        <tissue evidence="3">Leaf</tissue>
    </source>
</reference>
<dbReference type="PANTHER" id="PTHR44083">
    <property type="entry name" value="TOPLESS-RELATED PROTEIN 1-RELATED"/>
    <property type="match status" value="1"/>
</dbReference>
<dbReference type="InterPro" id="IPR027728">
    <property type="entry name" value="Topless_fam"/>
</dbReference>
<proteinExistence type="predicted"/>
<dbReference type="AlphaFoldDB" id="A0AAE1MVD2"/>
<dbReference type="Pfam" id="PF00400">
    <property type="entry name" value="WD40"/>
    <property type="match status" value="3"/>
</dbReference>
<dbReference type="EMBL" id="JAWXYG010000003">
    <property type="protein sequence ID" value="KAK4277208.1"/>
    <property type="molecule type" value="Genomic_DNA"/>
</dbReference>
<accession>A0AAE1MVD2</accession>
<comment type="caution">
    <text evidence="3">The sequence shown here is derived from an EMBL/GenBank/DDBJ whole genome shotgun (WGS) entry which is preliminary data.</text>
</comment>
<dbReference type="InterPro" id="IPR011044">
    <property type="entry name" value="Quino_amine_DH_bsu"/>
</dbReference>
<keyword evidence="4" id="KW-1185">Reference proteome</keyword>
<dbReference type="PROSITE" id="PS50294">
    <property type="entry name" value="WD_REPEATS_REGION"/>
    <property type="match status" value="1"/>
</dbReference>
<dbReference type="InterPro" id="IPR001680">
    <property type="entry name" value="WD40_rpt"/>
</dbReference>
<dbReference type="SUPFAM" id="SSF63829">
    <property type="entry name" value="Calcium-dependent phosphotriesterase"/>
    <property type="match status" value="1"/>
</dbReference>
<evidence type="ECO:0000256" key="1">
    <source>
        <dbReference type="PROSITE-ProRule" id="PRU00221"/>
    </source>
</evidence>